<reference evidence="9" key="1">
    <citation type="submission" date="2018-02" db="EMBL/GenBank/DDBJ databases">
        <authorList>
            <person name="Cohen D.B."/>
            <person name="Kent A.D."/>
        </authorList>
    </citation>
    <scope>NUCLEOTIDE SEQUENCE</scope>
</reference>
<evidence type="ECO:0000256" key="5">
    <source>
        <dbReference type="ARBA" id="ARBA00022801"/>
    </source>
</evidence>
<dbReference type="Pfam" id="PF17917">
    <property type="entry name" value="RT_RNaseH"/>
    <property type="match status" value="1"/>
</dbReference>
<evidence type="ECO:0000313" key="9">
    <source>
        <dbReference type="EMBL" id="SPC78778.1"/>
    </source>
</evidence>
<keyword evidence="2" id="KW-0548">Nucleotidyltransferase</keyword>
<dbReference type="SUPFAM" id="SSF56672">
    <property type="entry name" value="DNA/RNA polymerases"/>
    <property type="match status" value="1"/>
</dbReference>
<dbReference type="Pfam" id="PF13456">
    <property type="entry name" value="RVT_3"/>
    <property type="match status" value="1"/>
</dbReference>
<dbReference type="GO" id="GO:0015074">
    <property type="term" value="P:DNA integration"/>
    <property type="evidence" value="ECO:0007669"/>
    <property type="project" value="InterPro"/>
</dbReference>
<dbReference type="CDD" id="cd09279">
    <property type="entry name" value="RNase_HI_like"/>
    <property type="match status" value="1"/>
</dbReference>
<dbReference type="GO" id="GO:0003964">
    <property type="term" value="F:RNA-directed DNA polymerase activity"/>
    <property type="evidence" value="ECO:0007669"/>
    <property type="project" value="UniProtKB-KW"/>
</dbReference>
<evidence type="ECO:0000259" key="8">
    <source>
        <dbReference type="PROSITE" id="PS50994"/>
    </source>
</evidence>
<evidence type="ECO:0000256" key="7">
    <source>
        <dbReference type="SAM" id="MobiDB-lite"/>
    </source>
</evidence>
<accession>A0A2N9EV74</accession>
<dbReference type="PANTHER" id="PTHR48475">
    <property type="entry name" value="RIBONUCLEASE H"/>
    <property type="match status" value="1"/>
</dbReference>
<keyword evidence="1" id="KW-0808">Transferase</keyword>
<dbReference type="InterPro" id="IPR036397">
    <property type="entry name" value="RNaseH_sf"/>
</dbReference>
<feature type="region of interest" description="Disordered" evidence="7">
    <location>
        <begin position="22"/>
        <end position="47"/>
    </location>
</feature>
<feature type="domain" description="Integrase catalytic" evidence="8">
    <location>
        <begin position="1041"/>
        <end position="1176"/>
    </location>
</feature>
<evidence type="ECO:0000256" key="1">
    <source>
        <dbReference type="ARBA" id="ARBA00022679"/>
    </source>
</evidence>
<keyword evidence="5" id="KW-0378">Hydrolase</keyword>
<keyword evidence="3" id="KW-0540">Nuclease</keyword>
<dbReference type="PROSITE" id="PS50994">
    <property type="entry name" value="INTEGRASE"/>
    <property type="match status" value="1"/>
</dbReference>
<dbReference type="InterPro" id="IPR005162">
    <property type="entry name" value="Retrotrans_gag_dom"/>
</dbReference>
<protein>
    <recommendedName>
        <fullName evidence="8">Integrase catalytic domain-containing protein</fullName>
    </recommendedName>
</protein>
<keyword evidence="4" id="KW-0255">Endonuclease</keyword>
<dbReference type="Gene3D" id="3.30.70.270">
    <property type="match status" value="1"/>
</dbReference>
<dbReference type="Gene3D" id="3.30.420.10">
    <property type="entry name" value="Ribonuclease H-like superfamily/Ribonuclease H"/>
    <property type="match status" value="2"/>
</dbReference>
<keyword evidence="6" id="KW-0695">RNA-directed DNA polymerase</keyword>
<evidence type="ECO:0000256" key="2">
    <source>
        <dbReference type="ARBA" id="ARBA00022695"/>
    </source>
</evidence>
<evidence type="ECO:0000256" key="6">
    <source>
        <dbReference type="ARBA" id="ARBA00022918"/>
    </source>
</evidence>
<dbReference type="Pfam" id="PF03732">
    <property type="entry name" value="Retrotrans_gag"/>
    <property type="match status" value="1"/>
</dbReference>
<dbReference type="InterPro" id="IPR002156">
    <property type="entry name" value="RNaseH_domain"/>
</dbReference>
<gene>
    <name evidence="9" type="ORF">FSB_LOCUS6660</name>
</gene>
<dbReference type="EMBL" id="OIVN01000348">
    <property type="protein sequence ID" value="SPC78778.1"/>
    <property type="molecule type" value="Genomic_DNA"/>
</dbReference>
<proteinExistence type="predicted"/>
<dbReference type="Gene3D" id="1.10.340.70">
    <property type="match status" value="1"/>
</dbReference>
<dbReference type="PANTHER" id="PTHR48475:SF1">
    <property type="entry name" value="RNASE H TYPE-1 DOMAIN-CONTAINING PROTEIN"/>
    <property type="match status" value="1"/>
</dbReference>
<evidence type="ECO:0000256" key="3">
    <source>
        <dbReference type="ARBA" id="ARBA00022722"/>
    </source>
</evidence>
<organism evidence="9">
    <name type="scientific">Fagus sylvatica</name>
    <name type="common">Beechnut</name>
    <dbReference type="NCBI Taxonomy" id="28930"/>
    <lineage>
        <taxon>Eukaryota</taxon>
        <taxon>Viridiplantae</taxon>
        <taxon>Streptophyta</taxon>
        <taxon>Embryophyta</taxon>
        <taxon>Tracheophyta</taxon>
        <taxon>Spermatophyta</taxon>
        <taxon>Magnoliopsida</taxon>
        <taxon>eudicotyledons</taxon>
        <taxon>Gunneridae</taxon>
        <taxon>Pentapetalae</taxon>
        <taxon>rosids</taxon>
        <taxon>fabids</taxon>
        <taxon>Fagales</taxon>
        <taxon>Fagaceae</taxon>
        <taxon>Fagus</taxon>
    </lineage>
</organism>
<dbReference type="GO" id="GO:0004523">
    <property type="term" value="F:RNA-DNA hybrid ribonuclease activity"/>
    <property type="evidence" value="ECO:0007669"/>
    <property type="project" value="InterPro"/>
</dbReference>
<sequence>MFDMIKALQVSQNEVVGMIKELRDKKNSRSHRKPPEGEGSAGTRRFARRQPYPAGLLNQPYPDKYEVPTFTQYDGRKGNATEHVNKFLNAMGPHAGNGNLCLREFSKSLTDRAYTWYITLKPDSVRTWDDMVEVFCTKYFHVEDKITLLTLHNTKQGPTEGLLPYIKRFKDVALDWYGNHEESELVGICITNMVTEYRAHLENLDIVRFTALLQKARKTALSVKAQLKSQREVANRFWQCPHNLIRRERDKKISRKKSFCLSRDFAKDVSNQDKGWDSRVVQIIARDMDKEEIVPSESTIMALQKSPKFRSLFDQLGLGAEARKMATAALVSIAAESGAQCFTVEAHASRAYLETTNAISFTNEDIEVQYSDHKRPLYLTASINEVIGFEGAAEYTIGHIQLALKVGPILSLTHFHVIDSAVSYHVLLGCPWLHKHKLVSSTYHQCMKGRLNGKPIRIPVNNTPFDETEVHFVEAAFYEDLALAEESSTSRTMGMPLPAWEDIRDHPEADLKNMLELKRKLKEAIRETQDQRPKCGHPSCCAIQEAVHNPNEGSMEEPREEVDYQPSLATEDLEVINLSDNPEIQRPISISASLSAGERTSLLKLLKEYQDVFAWQYDQMLSLDSGLVAHALNVEPGTRPVVQPKRTLHPEVEAQITKEIQKLLAAGCCVDFRNLNKACPKDKFPLPSMDVLIDSAVGHEMFSFMEDFSGYNQLYLASNNQAIGALIAQDDEQGQEQPVYYVIRALKETETRYSRAERVCLALVFDGFSVITKGGAGIVLSREGHQTIAMSFKLGFPYSNNVAEYKAYLIGLAIAHEMGIKCLKVIGDSNLVVSQANGNFSLKEPSLAPYRTLAQKLEEKFNALTIEYTHRSENRYTDALAALGSQVAFEGASTDVTIIKRDTPITDTLEQKLVEPPLNENDWRNPIKEALINGYCAAGSTTAGDVLAESANGTGSDMAAAGSNKKSLKVLKDYTLIGDQLYIRLPRGMLARCLGEKEATKRLLDVHAKTCGHGKSISLYRRLQRISYYWPSMRQETATIQGACPTCQNEFEDKQVYAVSVAEDWRMPFFEYLFQGILQEARGEAYKFKRQALRYFAEGSSLFKKGLTGEPLRPSPLKKAIGLAVANFIREHIICRFGIPHKIVTDNGTPFINKDVRAMTKHYRVKHLKSSPYYPQEAIAPIEIAIPTPRVIQGTENDVDASMCAKLRTCDLEALKEVRNQVLEKTRRYHLKMVGAYGKIVKERIFVTGQLVLKAADYVRRGLPSPSKFASNWEGPYVIHEAHVSGYYKLSKADGTVLVDPVNGKWLKHYYA</sequence>
<dbReference type="InterPro" id="IPR043128">
    <property type="entry name" value="Rev_trsase/Diguanyl_cyclase"/>
</dbReference>
<dbReference type="InterPro" id="IPR041373">
    <property type="entry name" value="RT_RNaseH"/>
</dbReference>
<name>A0A2N9EV74_FAGSY</name>
<dbReference type="SUPFAM" id="SSF53098">
    <property type="entry name" value="Ribonuclease H-like"/>
    <property type="match status" value="2"/>
</dbReference>
<dbReference type="InterPro" id="IPR012337">
    <property type="entry name" value="RNaseH-like_sf"/>
</dbReference>
<dbReference type="InterPro" id="IPR043502">
    <property type="entry name" value="DNA/RNA_pol_sf"/>
</dbReference>
<dbReference type="GO" id="GO:0003676">
    <property type="term" value="F:nucleic acid binding"/>
    <property type="evidence" value="ECO:0007669"/>
    <property type="project" value="InterPro"/>
</dbReference>
<evidence type="ECO:0000256" key="4">
    <source>
        <dbReference type="ARBA" id="ARBA00022759"/>
    </source>
</evidence>
<dbReference type="InterPro" id="IPR001584">
    <property type="entry name" value="Integrase_cat-core"/>
</dbReference>